<gene>
    <name evidence="1" type="ORF">SAMN05878437_1831</name>
</gene>
<dbReference type="AlphaFoldDB" id="A0A1M7H1V9"/>
<reference evidence="1 2" key="1">
    <citation type="submission" date="2016-11" db="EMBL/GenBank/DDBJ databases">
        <authorList>
            <person name="Jaros S."/>
            <person name="Januszkiewicz K."/>
            <person name="Wedrychowicz H."/>
        </authorList>
    </citation>
    <scope>NUCLEOTIDE SEQUENCE [LARGE SCALE GENOMIC DNA]</scope>
    <source>
        <strain evidence="1 2">ACAM 12</strain>
    </source>
</reference>
<dbReference type="EMBL" id="LT670847">
    <property type="protein sequence ID" value="SHM22077.1"/>
    <property type="molecule type" value="Genomic_DNA"/>
</dbReference>
<dbReference type="InParanoid" id="A0A1M7H1V9"/>
<dbReference type="STRING" id="29571.SAMN05878437_1831"/>
<protein>
    <submittedName>
        <fullName evidence="1">Uncharacterized protein</fullName>
    </submittedName>
</protein>
<keyword evidence="2" id="KW-1185">Reference proteome</keyword>
<organism evidence="1 2">
    <name type="scientific">Vreelandella subglaciescola</name>
    <dbReference type="NCBI Taxonomy" id="29571"/>
    <lineage>
        <taxon>Bacteria</taxon>
        <taxon>Pseudomonadati</taxon>
        <taxon>Pseudomonadota</taxon>
        <taxon>Gammaproteobacteria</taxon>
        <taxon>Oceanospirillales</taxon>
        <taxon>Halomonadaceae</taxon>
        <taxon>Vreelandella</taxon>
    </lineage>
</organism>
<name>A0A1M7H1V9_9GAMM</name>
<sequence>MHWKVVVTGLAGLHSSLAIADYDQGVREFQQNSYASALHE</sequence>
<accession>A0A1M7H1V9</accession>
<dbReference type="Proteomes" id="UP000190911">
    <property type="component" value="Chromosome I"/>
</dbReference>
<evidence type="ECO:0000313" key="1">
    <source>
        <dbReference type="EMBL" id="SHM22077.1"/>
    </source>
</evidence>
<proteinExistence type="predicted"/>
<evidence type="ECO:0000313" key="2">
    <source>
        <dbReference type="Proteomes" id="UP000190911"/>
    </source>
</evidence>